<dbReference type="PANTHER" id="PTHR43732:SF1">
    <property type="entry name" value="RIBOSE 5-PHOSPHATE ISOMERASE"/>
    <property type="match status" value="1"/>
</dbReference>
<dbReference type="Gene3D" id="3.40.1400.10">
    <property type="entry name" value="Sugar-phosphate isomerase, RpiB/LacA/LacB"/>
    <property type="match status" value="1"/>
</dbReference>
<feature type="binding site" evidence="4">
    <location>
        <begin position="67"/>
        <end position="71"/>
    </location>
    <ligand>
        <name>D-ribulose 5-phosphate</name>
        <dbReference type="ChEBI" id="CHEBI:58121"/>
    </ligand>
</feature>
<dbReference type="NCBIfam" id="TIGR00689">
    <property type="entry name" value="rpiB_lacA_lacB"/>
    <property type="match status" value="1"/>
</dbReference>
<comment type="caution">
    <text evidence="5">The sequence shown here is derived from an EMBL/GenBank/DDBJ whole genome shotgun (WGS) entry which is preliminary data.</text>
</comment>
<dbReference type="PIRSF" id="PIRSF005384">
    <property type="entry name" value="RpiB_LacA_B"/>
    <property type="match status" value="1"/>
</dbReference>
<dbReference type="Proteomes" id="UP000245793">
    <property type="component" value="Unassembled WGS sequence"/>
</dbReference>
<dbReference type="NCBIfam" id="TIGR01120">
    <property type="entry name" value="rpiB"/>
    <property type="match status" value="1"/>
</dbReference>
<feature type="binding site" evidence="4">
    <location>
        <position position="133"/>
    </location>
    <ligand>
        <name>D-ribulose 5-phosphate</name>
        <dbReference type="ChEBI" id="CHEBI:58121"/>
    </ligand>
</feature>
<dbReference type="Pfam" id="PF02502">
    <property type="entry name" value="LacAB_rpiB"/>
    <property type="match status" value="1"/>
</dbReference>
<evidence type="ECO:0000313" key="6">
    <source>
        <dbReference type="Proteomes" id="UP000245793"/>
    </source>
</evidence>
<keyword evidence="6" id="KW-1185">Reference proteome</keyword>
<sequence>MKIGFGSDHGGYDLKLKIMEALSKEEGYELFDYGSFEGERVDYPDYAKKTADAVVNKDVDLGILFCGTGIGISIAANKVKGIRCALLSDCFSAQMAKEHNNANMIALGGRVLGEELAIKIVKSFLNAEFQGERHQKRLDKISKMEEE</sequence>
<dbReference type="InterPro" id="IPR051812">
    <property type="entry name" value="SPI_LacAB/RpiB"/>
</dbReference>
<keyword evidence="2 5" id="KW-0413">Isomerase</keyword>
<dbReference type="AlphaFoldDB" id="A0A2U1E4T6"/>
<feature type="active site" description="Proton donor" evidence="3">
    <location>
        <position position="99"/>
    </location>
</feature>
<evidence type="ECO:0000313" key="5">
    <source>
        <dbReference type="EMBL" id="PVY94960.1"/>
    </source>
</evidence>
<evidence type="ECO:0000256" key="3">
    <source>
        <dbReference type="PIRSR" id="PIRSR005384-1"/>
    </source>
</evidence>
<feature type="binding site" evidence="4">
    <location>
        <begin position="8"/>
        <end position="9"/>
    </location>
    <ligand>
        <name>D-ribulose 5-phosphate</name>
        <dbReference type="ChEBI" id="CHEBI:58121"/>
    </ligand>
</feature>
<dbReference type="RefSeq" id="WP_034546414.1">
    <property type="nucleotide sequence ID" value="NZ_CAUPJO010000001.1"/>
</dbReference>
<evidence type="ECO:0000256" key="1">
    <source>
        <dbReference type="ARBA" id="ARBA00008754"/>
    </source>
</evidence>
<feature type="binding site" evidence="4">
    <location>
        <position position="110"/>
    </location>
    <ligand>
        <name>D-ribulose 5-phosphate</name>
        <dbReference type="ChEBI" id="CHEBI:58121"/>
    </ligand>
</feature>
<protein>
    <submittedName>
        <fullName evidence="5">Ribose 5-phosphate isomerase B</fullName>
    </submittedName>
</protein>
<dbReference type="NCBIfam" id="NF004051">
    <property type="entry name" value="PRK05571.1"/>
    <property type="match status" value="1"/>
</dbReference>
<dbReference type="InterPro" id="IPR003500">
    <property type="entry name" value="RpiB_LacA_LacB"/>
</dbReference>
<organism evidence="5 6">
    <name type="scientific">Ezakiella coagulans</name>
    <dbReference type="NCBI Taxonomy" id="46507"/>
    <lineage>
        <taxon>Bacteria</taxon>
        <taxon>Bacillati</taxon>
        <taxon>Bacillota</taxon>
        <taxon>Tissierellia</taxon>
        <taxon>Ezakiella</taxon>
    </lineage>
</organism>
<evidence type="ECO:0000256" key="2">
    <source>
        <dbReference type="ARBA" id="ARBA00023235"/>
    </source>
</evidence>
<comment type="similarity">
    <text evidence="1">Belongs to the LacAB/RpiB family.</text>
</comment>
<feature type="binding site" evidence="4">
    <location>
        <position position="137"/>
    </location>
    <ligand>
        <name>D-ribulose 5-phosphate</name>
        <dbReference type="ChEBI" id="CHEBI:58121"/>
    </ligand>
</feature>
<gene>
    <name evidence="5" type="ORF">C7381_103200</name>
</gene>
<proteinExistence type="inferred from homology"/>
<dbReference type="GO" id="GO:0016861">
    <property type="term" value="F:intramolecular oxidoreductase activity, interconverting aldoses and ketoses"/>
    <property type="evidence" value="ECO:0007669"/>
    <property type="project" value="UniProtKB-ARBA"/>
</dbReference>
<name>A0A2U1E4T6_9FIRM</name>
<dbReference type="PANTHER" id="PTHR43732">
    <property type="entry name" value="RIBOSE 5-PHOSPHATE ISOMERASE-RELATED"/>
    <property type="match status" value="1"/>
</dbReference>
<reference evidence="5 6" key="1">
    <citation type="submission" date="2018-04" db="EMBL/GenBank/DDBJ databases">
        <title>Genomic Encyclopedia of Type Strains, Phase IV (KMG-IV): sequencing the most valuable type-strain genomes for metagenomic binning, comparative biology and taxonomic classification.</title>
        <authorList>
            <person name="Goeker M."/>
        </authorList>
    </citation>
    <scope>NUCLEOTIDE SEQUENCE [LARGE SCALE GENOMIC DNA]</scope>
    <source>
        <strain evidence="5 6">DSM 20705</strain>
    </source>
</reference>
<dbReference type="SUPFAM" id="SSF89623">
    <property type="entry name" value="Ribose/Galactose isomerase RpiB/AlsB"/>
    <property type="match status" value="1"/>
</dbReference>
<feature type="active site" description="Proton acceptor" evidence="3">
    <location>
        <position position="66"/>
    </location>
</feature>
<dbReference type="EMBL" id="QEKV01000003">
    <property type="protein sequence ID" value="PVY94960.1"/>
    <property type="molecule type" value="Genomic_DNA"/>
</dbReference>
<dbReference type="InterPro" id="IPR036569">
    <property type="entry name" value="RpiB_LacA_LacB_sf"/>
</dbReference>
<dbReference type="GO" id="GO:0005975">
    <property type="term" value="P:carbohydrate metabolic process"/>
    <property type="evidence" value="ECO:0007669"/>
    <property type="project" value="InterPro"/>
</dbReference>
<evidence type="ECO:0000256" key="4">
    <source>
        <dbReference type="PIRSR" id="PIRSR005384-2"/>
    </source>
</evidence>
<feature type="binding site" evidence="4">
    <location>
        <position position="100"/>
    </location>
    <ligand>
        <name>D-ribulose 5-phosphate</name>
        <dbReference type="ChEBI" id="CHEBI:58121"/>
    </ligand>
</feature>
<dbReference type="InterPro" id="IPR004785">
    <property type="entry name" value="RpiB"/>
</dbReference>
<accession>A0A2U1E4T6</accession>